<reference evidence="7" key="3">
    <citation type="submission" date="2020-02" db="EMBL/GenBank/DDBJ databases">
        <authorList>
            <person name="Sarangi A.N."/>
            <person name="Ghosh S."/>
            <person name="Mukherjee M."/>
            <person name="Tripathy S."/>
        </authorList>
    </citation>
    <scope>NUCLEOTIDE SEQUENCE</scope>
    <source>
        <strain evidence="7">BDU141951</strain>
    </source>
</reference>
<keyword evidence="5" id="KW-0131">Cell cycle</keyword>
<protein>
    <submittedName>
        <fullName evidence="7">FtsQ-type POTRA domain-containing protein</fullName>
    </submittedName>
</protein>
<evidence type="ECO:0000256" key="4">
    <source>
        <dbReference type="ARBA" id="ARBA00022989"/>
    </source>
</evidence>
<organism evidence="7">
    <name type="scientific">Lyngbya confervoides BDU141951</name>
    <dbReference type="NCBI Taxonomy" id="1574623"/>
    <lineage>
        <taxon>Bacteria</taxon>
        <taxon>Bacillati</taxon>
        <taxon>Cyanobacteriota</taxon>
        <taxon>Cyanophyceae</taxon>
        <taxon>Oscillatoriophycideae</taxon>
        <taxon>Oscillatoriales</taxon>
        <taxon>Microcoleaceae</taxon>
        <taxon>Lyngbya</taxon>
    </lineage>
</organism>
<keyword evidence="3" id="KW-0812">Transmembrane</keyword>
<proteinExistence type="predicted"/>
<evidence type="ECO:0000256" key="1">
    <source>
        <dbReference type="ARBA" id="ARBA00022475"/>
    </source>
</evidence>
<dbReference type="Pfam" id="PF08478">
    <property type="entry name" value="POTRA_1"/>
    <property type="match status" value="1"/>
</dbReference>
<dbReference type="AlphaFoldDB" id="A0A0C1Y0Y7"/>
<dbReference type="EMBL" id="JTHE02000003">
    <property type="protein sequence ID" value="NEV66502.1"/>
    <property type="molecule type" value="Genomic_DNA"/>
</dbReference>
<dbReference type="PANTHER" id="PTHR37820">
    <property type="entry name" value="CELL DIVISION PROTEIN DIVIB"/>
    <property type="match status" value="1"/>
</dbReference>
<dbReference type="GO" id="GO:0005886">
    <property type="term" value="C:plasma membrane"/>
    <property type="evidence" value="ECO:0007669"/>
    <property type="project" value="TreeGrafter"/>
</dbReference>
<gene>
    <name evidence="7" type="ORF">QQ91_005185</name>
</gene>
<dbReference type="InterPro" id="IPR050487">
    <property type="entry name" value="FtsQ_DivIB"/>
</dbReference>
<keyword evidence="1" id="KW-1003">Cell membrane</keyword>
<keyword evidence="4" id="KW-0472">Membrane</keyword>
<feature type="domain" description="POTRA" evidence="6">
    <location>
        <begin position="60"/>
        <end position="126"/>
    </location>
</feature>
<dbReference type="GO" id="GO:0051301">
    <property type="term" value="P:cell division"/>
    <property type="evidence" value="ECO:0007669"/>
    <property type="project" value="UniProtKB-KW"/>
</dbReference>
<dbReference type="PANTHER" id="PTHR37820:SF1">
    <property type="entry name" value="CELL DIVISION PROTEIN FTSQ"/>
    <property type="match status" value="1"/>
</dbReference>
<reference evidence="7" key="1">
    <citation type="submission" date="2014-11" db="EMBL/GenBank/DDBJ databases">
        <authorList>
            <person name="Malar M.C."/>
            <person name="Sen D."/>
            <person name="Tripathy S."/>
        </authorList>
    </citation>
    <scope>NUCLEOTIDE SEQUENCE</scope>
    <source>
        <strain evidence="7">BDU141951</strain>
    </source>
</reference>
<name>A0A0C1Y0Y7_9CYAN</name>
<keyword evidence="4" id="KW-1133">Transmembrane helix</keyword>
<reference evidence="7" key="2">
    <citation type="journal article" date="2015" name="Genome Announc.">
        <title>Draft Genome Sequence of Filamentous Marine Cyanobacterium Lyngbya confervoides Strain BDU141951.</title>
        <authorList>
            <person name="Chandrababunaidu M.M."/>
            <person name="Sen D."/>
            <person name="Tripathy S."/>
        </authorList>
    </citation>
    <scope>NUCLEOTIDE SEQUENCE</scope>
    <source>
        <strain evidence="7">BDU141951</strain>
    </source>
</reference>
<evidence type="ECO:0000256" key="2">
    <source>
        <dbReference type="ARBA" id="ARBA00022618"/>
    </source>
</evidence>
<keyword evidence="2" id="KW-0132">Cell division</keyword>
<evidence type="ECO:0000256" key="3">
    <source>
        <dbReference type="ARBA" id="ARBA00022692"/>
    </source>
</evidence>
<accession>A0A0C1Y0Y7</accession>
<dbReference type="InterPro" id="IPR013685">
    <property type="entry name" value="POTRA_FtsQ_type"/>
</dbReference>
<evidence type="ECO:0000259" key="6">
    <source>
        <dbReference type="Pfam" id="PF08478"/>
    </source>
</evidence>
<evidence type="ECO:0000256" key="5">
    <source>
        <dbReference type="ARBA" id="ARBA00023306"/>
    </source>
</evidence>
<evidence type="ECO:0000313" key="7">
    <source>
        <dbReference type="EMBL" id="NEV66502.1"/>
    </source>
</evidence>
<sequence>MTNLATPSPEELADRRRSLKRQRRLRNLQHLWRVVAITGLAASAIWLIRNPFWLLLRDQQQVLIDGNEMLSDDAIYQVLGLEYPQRIFDIEPEQLVKRLRTEAPVAYAQVNRQLFPPRVEITLQERIPVAVTVPSRPLANDQSKPSPMHQPGLLDSEGYWIAQSAVVGLNQDFALPTLQVRGFHARYRSQWPRLYEAIQSSPVEIQEIDLRSPNNLIIQTAVGTVHLGIYDARRLSEQLAILPQLSQLTSDPQAPPVDYVDLANPQVPAVKLAEPPTETQTTP</sequence>
<comment type="caution">
    <text evidence="7">The sequence shown here is derived from an EMBL/GenBank/DDBJ whole genome shotgun (WGS) entry which is preliminary data.</text>
</comment>